<comment type="caution">
    <text evidence="6">The sequence shown here is derived from an EMBL/GenBank/DDBJ whole genome shotgun (WGS) entry which is preliminary data.</text>
</comment>
<dbReference type="InterPro" id="IPR016186">
    <property type="entry name" value="C-type_lectin-like/link_sf"/>
</dbReference>
<keyword evidence="4" id="KW-1133">Transmembrane helix</keyword>
<evidence type="ECO:0000256" key="2">
    <source>
        <dbReference type="ARBA" id="ARBA00023157"/>
    </source>
</evidence>
<dbReference type="InterPro" id="IPR016187">
    <property type="entry name" value="CTDL_fold"/>
</dbReference>
<reference evidence="6" key="1">
    <citation type="submission" date="2023-10" db="EMBL/GenBank/DDBJ databases">
        <title>Genome assemblies of two species of porcelain crab, Petrolisthes cinctipes and Petrolisthes manimaculis (Anomura: Porcellanidae).</title>
        <authorList>
            <person name="Angst P."/>
        </authorList>
    </citation>
    <scope>NUCLEOTIDE SEQUENCE</scope>
    <source>
        <strain evidence="6">PB745_01</strain>
        <tissue evidence="6">Gill</tissue>
    </source>
</reference>
<dbReference type="PANTHER" id="PTHR46490:SF6">
    <property type="entry name" value="ASIALOGLYCOPROTEIN RECEPTOR 1-LIKE-RELATED"/>
    <property type="match status" value="1"/>
</dbReference>
<dbReference type="InterPro" id="IPR052309">
    <property type="entry name" value="C-type_Lectin_Domain_Fam1"/>
</dbReference>
<dbReference type="EMBL" id="JAWQEG010001593">
    <property type="protein sequence ID" value="KAK3878045.1"/>
    <property type="molecule type" value="Genomic_DNA"/>
</dbReference>
<protein>
    <recommendedName>
        <fullName evidence="5">C-type lectin domain-containing protein</fullName>
    </recommendedName>
</protein>
<proteinExistence type="predicted"/>
<feature type="domain" description="C-type lectin" evidence="5">
    <location>
        <begin position="11"/>
        <end position="125"/>
    </location>
</feature>
<evidence type="ECO:0000256" key="1">
    <source>
        <dbReference type="ARBA" id="ARBA00022734"/>
    </source>
</evidence>
<dbReference type="PROSITE" id="PS50041">
    <property type="entry name" value="C_TYPE_LECTIN_2"/>
    <property type="match status" value="1"/>
</dbReference>
<dbReference type="AlphaFoldDB" id="A0AAE1FR09"/>
<evidence type="ECO:0000259" key="5">
    <source>
        <dbReference type="PROSITE" id="PS50041"/>
    </source>
</evidence>
<feature type="non-terminal residue" evidence="6">
    <location>
        <position position="1"/>
    </location>
</feature>
<dbReference type="Pfam" id="PF00059">
    <property type="entry name" value="Lectin_C"/>
    <property type="match status" value="1"/>
</dbReference>
<dbReference type="PANTHER" id="PTHR46490">
    <property type="entry name" value="C-TYPE LECTIN DOMAIN FAMILY 12 MEMBER A-RELATED"/>
    <property type="match status" value="1"/>
</dbReference>
<keyword evidence="4" id="KW-0812">Transmembrane</keyword>
<organism evidence="6 7">
    <name type="scientific">Petrolisthes cinctipes</name>
    <name type="common">Flat porcelain crab</name>
    <dbReference type="NCBI Taxonomy" id="88211"/>
    <lineage>
        <taxon>Eukaryota</taxon>
        <taxon>Metazoa</taxon>
        <taxon>Ecdysozoa</taxon>
        <taxon>Arthropoda</taxon>
        <taxon>Crustacea</taxon>
        <taxon>Multicrustacea</taxon>
        <taxon>Malacostraca</taxon>
        <taxon>Eumalacostraca</taxon>
        <taxon>Eucarida</taxon>
        <taxon>Decapoda</taxon>
        <taxon>Pleocyemata</taxon>
        <taxon>Anomura</taxon>
        <taxon>Galatheoidea</taxon>
        <taxon>Porcellanidae</taxon>
        <taxon>Petrolisthes</taxon>
    </lineage>
</organism>
<keyword evidence="2" id="KW-1015">Disulfide bond</keyword>
<feature type="transmembrane region" description="Helical" evidence="4">
    <location>
        <begin position="133"/>
        <end position="156"/>
    </location>
</feature>
<evidence type="ECO:0000313" key="6">
    <source>
        <dbReference type="EMBL" id="KAK3878045.1"/>
    </source>
</evidence>
<dbReference type="Proteomes" id="UP001286313">
    <property type="component" value="Unassembled WGS sequence"/>
</dbReference>
<sequence>QCPFGWEEGWGSCYYVAQHNTTWGRGLSYCRSQSASLLRLYSQEHADFIKGKLVGDSWLALQRPAGSTSDAWTKWESGGSLNYSSWSGGSPPSISSATTSYCAAMQLSGRWEVMKCDEVAFVICDYTPGNNPFMLVGPVVVGCGVVVLVLSVEVCLRRKEFIDKNPEVALANDDDDDRQVGCSGVGGMGYTVYE</sequence>
<dbReference type="InterPro" id="IPR001304">
    <property type="entry name" value="C-type_lectin-like"/>
</dbReference>
<dbReference type="SUPFAM" id="SSF56436">
    <property type="entry name" value="C-type lectin-like"/>
    <property type="match status" value="1"/>
</dbReference>
<keyword evidence="4" id="KW-0472">Membrane</keyword>
<keyword evidence="7" id="KW-1185">Reference proteome</keyword>
<keyword evidence="3" id="KW-0325">Glycoprotein</keyword>
<name>A0AAE1FR09_PETCI</name>
<gene>
    <name evidence="6" type="ORF">Pcinc_017259</name>
</gene>
<evidence type="ECO:0000256" key="3">
    <source>
        <dbReference type="ARBA" id="ARBA00023180"/>
    </source>
</evidence>
<dbReference type="Gene3D" id="3.10.100.10">
    <property type="entry name" value="Mannose-Binding Protein A, subunit A"/>
    <property type="match status" value="1"/>
</dbReference>
<keyword evidence="1" id="KW-0430">Lectin</keyword>
<accession>A0AAE1FR09</accession>
<dbReference type="GO" id="GO:0030246">
    <property type="term" value="F:carbohydrate binding"/>
    <property type="evidence" value="ECO:0007669"/>
    <property type="project" value="UniProtKB-KW"/>
</dbReference>
<dbReference type="SMART" id="SM00034">
    <property type="entry name" value="CLECT"/>
    <property type="match status" value="1"/>
</dbReference>
<evidence type="ECO:0000256" key="4">
    <source>
        <dbReference type="SAM" id="Phobius"/>
    </source>
</evidence>
<evidence type="ECO:0000313" key="7">
    <source>
        <dbReference type="Proteomes" id="UP001286313"/>
    </source>
</evidence>